<dbReference type="GO" id="GO:0006612">
    <property type="term" value="P:protein targeting to membrane"/>
    <property type="evidence" value="ECO:0007669"/>
    <property type="project" value="TreeGrafter"/>
</dbReference>
<comment type="domain">
    <text evidence="10">The DHHC domain is required for palmitoyltransferase activity.</text>
</comment>
<dbReference type="InterPro" id="IPR039859">
    <property type="entry name" value="PFA4/ZDH16/20/ERF2-like"/>
</dbReference>
<dbReference type="EMBL" id="ATMH01001281">
    <property type="protein sequence ID" value="EPY35038.1"/>
    <property type="molecule type" value="Genomic_DNA"/>
</dbReference>
<keyword evidence="2 10" id="KW-0808">Transferase</keyword>
<sequence length="471" mass="52547">MSSCSPSLLGTLSFLPFPLLPMPAEGKPRIGQHYTVTCPFCCGNIHFECQDTATYGVTCASCGALVDLRNPGAALPPGDPGRLLGATDAPESAVLYSEEVAAASGGSAATQVSVCIHDMEREAPTSVPAAMSGETRQAQQEQHIRAVCQRLSFLFPVTHSIEYMVFGPTPDAKIGHVRLFRKRVPLLGYRIFCVPHTSTSYAAPATYVFWSFVGFNWFCHVMGEGWIAKWLALQWGLVILFYTLLFHLVYSDPGYIRPGYMDGDCGGGELTLREMEQRRRESLWESVNGVPMERKWCATCEMHRPVRAAHCYLCGLCCYDHDHHCSVIGTCVGRRKLELFALFVTVAAVGCVVPTLTMLGCWVYHRDKPSQLQYVAIVVLFLSFLFFALFLSPMAVSMCIANITETTTRERLQRVYVSKRNPFAKTYLQNIAYHLCRRRVPPSLFTEEFVKECALRFEEKNLGTGETVECT</sequence>
<dbReference type="PANTHER" id="PTHR22883">
    <property type="entry name" value="ZINC FINGER DHHC DOMAIN CONTAINING PROTEIN"/>
    <property type="match status" value="1"/>
</dbReference>
<keyword evidence="11" id="KW-0732">Signal</keyword>
<dbReference type="PROSITE" id="PS50216">
    <property type="entry name" value="DHHC"/>
    <property type="match status" value="1"/>
</dbReference>
<protein>
    <recommendedName>
        <fullName evidence="10">Palmitoyltransferase</fullName>
        <ecNumber evidence="10">2.3.1.225</ecNumber>
    </recommendedName>
</protein>
<evidence type="ECO:0000256" key="8">
    <source>
        <dbReference type="ARBA" id="ARBA00023315"/>
    </source>
</evidence>
<evidence type="ECO:0000256" key="4">
    <source>
        <dbReference type="ARBA" id="ARBA00022989"/>
    </source>
</evidence>
<dbReference type="Proteomes" id="UP000015354">
    <property type="component" value="Unassembled WGS sequence"/>
</dbReference>
<dbReference type="GO" id="GO:0005783">
    <property type="term" value="C:endoplasmic reticulum"/>
    <property type="evidence" value="ECO:0007669"/>
    <property type="project" value="TreeGrafter"/>
</dbReference>
<comment type="subcellular location">
    <subcellularLocation>
        <location evidence="1">Endomembrane system</location>
        <topology evidence="1">Multi-pass membrane protein</topology>
    </subcellularLocation>
</comment>
<reference evidence="14" key="2">
    <citation type="submission" date="2013-03" db="EMBL/GenBank/DDBJ databases">
        <authorList>
            <person name="Motta M.C.M."/>
            <person name="Martins A.C.A."/>
            <person name="Preta C.M.C.C."/>
            <person name="Silva R."/>
            <person name="de Souza S.S."/>
            <person name="Klein C.C."/>
            <person name="de Almeida L.G.P."/>
            <person name="Cunha O.L."/>
            <person name="Colabardini A.C."/>
            <person name="Lima B.A."/>
            <person name="Machado C.R."/>
            <person name="Soares C.M.A."/>
            <person name="de Menezes C.B.A."/>
            <person name="Bartolomeu D.C."/>
            <person name="Grisard E.C."/>
            <person name="Fantinatti-Garboggini F."/>
            <person name="Rodrigues-Luiz G.F."/>
            <person name="Wagner G."/>
            <person name="Goldman G.H."/>
            <person name="Fietto J.L.R."/>
            <person name="Ciapina L.P."/>
            <person name="Brocchi M."/>
            <person name="Elias M.C."/>
            <person name="Goldman M.H.S."/>
            <person name="Sagot M.-F."/>
            <person name="Pereira M."/>
            <person name="Stoco P.H."/>
            <person name="Teixeira S.M.R."/>
            <person name="de Mendonca-Neto R.P."/>
            <person name="Maciel T.E.F."/>
            <person name="Mendes T.A.O."/>
            <person name="Urmenyi T.P."/>
            <person name="Teixeira M.M.G."/>
            <person name="de Camargo E.F.P."/>
            <person name="de Sousa W."/>
            <person name="Schenkman S."/>
            <person name="de Vasconcelos A.T.R."/>
        </authorList>
    </citation>
    <scope>NUCLEOTIDE SEQUENCE</scope>
</reference>
<evidence type="ECO:0000256" key="5">
    <source>
        <dbReference type="ARBA" id="ARBA00023136"/>
    </source>
</evidence>
<name>S9V225_9TRYP</name>
<comment type="catalytic activity">
    <reaction evidence="9 10">
        <text>L-cysteinyl-[protein] + hexadecanoyl-CoA = S-hexadecanoyl-L-cysteinyl-[protein] + CoA</text>
        <dbReference type="Rhea" id="RHEA:36683"/>
        <dbReference type="Rhea" id="RHEA-COMP:10131"/>
        <dbReference type="Rhea" id="RHEA-COMP:11032"/>
        <dbReference type="ChEBI" id="CHEBI:29950"/>
        <dbReference type="ChEBI" id="CHEBI:57287"/>
        <dbReference type="ChEBI" id="CHEBI:57379"/>
        <dbReference type="ChEBI" id="CHEBI:74151"/>
        <dbReference type="EC" id="2.3.1.225"/>
    </reaction>
</comment>
<evidence type="ECO:0000256" key="11">
    <source>
        <dbReference type="SAM" id="SignalP"/>
    </source>
</evidence>
<evidence type="ECO:0000256" key="9">
    <source>
        <dbReference type="ARBA" id="ARBA00048048"/>
    </source>
</evidence>
<evidence type="ECO:0000256" key="10">
    <source>
        <dbReference type="RuleBase" id="RU079119"/>
    </source>
</evidence>
<dbReference type="GO" id="GO:0005794">
    <property type="term" value="C:Golgi apparatus"/>
    <property type="evidence" value="ECO:0007669"/>
    <property type="project" value="TreeGrafter"/>
</dbReference>
<evidence type="ECO:0000256" key="7">
    <source>
        <dbReference type="ARBA" id="ARBA00023288"/>
    </source>
</evidence>
<comment type="caution">
    <text evidence="14">The sequence shown here is derived from an EMBL/GenBank/DDBJ whole genome shotgun (WGS) entry which is preliminary data.</text>
</comment>
<evidence type="ECO:0000256" key="3">
    <source>
        <dbReference type="ARBA" id="ARBA00022692"/>
    </source>
</evidence>
<feature type="transmembrane region" description="Helical" evidence="10">
    <location>
        <begin position="339"/>
        <end position="362"/>
    </location>
</feature>
<keyword evidence="6" id="KW-0564">Palmitate</keyword>
<dbReference type="EMBL" id="ATMH01008658">
    <property type="protein sequence ID" value="EPY21194.1"/>
    <property type="molecule type" value="Genomic_DNA"/>
</dbReference>
<evidence type="ECO:0000256" key="2">
    <source>
        <dbReference type="ARBA" id="ARBA00022679"/>
    </source>
</evidence>
<organism evidence="14 15">
    <name type="scientific">Strigomonas culicis</name>
    <dbReference type="NCBI Taxonomy" id="28005"/>
    <lineage>
        <taxon>Eukaryota</taxon>
        <taxon>Discoba</taxon>
        <taxon>Euglenozoa</taxon>
        <taxon>Kinetoplastea</taxon>
        <taxon>Metakinetoplastina</taxon>
        <taxon>Trypanosomatida</taxon>
        <taxon>Trypanosomatidae</taxon>
        <taxon>Strigomonadinae</taxon>
        <taxon>Strigomonas</taxon>
    </lineage>
</organism>
<evidence type="ECO:0000259" key="12">
    <source>
        <dbReference type="Pfam" id="PF01529"/>
    </source>
</evidence>
<feature type="signal peptide" evidence="11">
    <location>
        <begin position="1"/>
        <end position="26"/>
    </location>
</feature>
<dbReference type="GO" id="GO:0019706">
    <property type="term" value="F:protein-cysteine S-palmitoyltransferase activity"/>
    <property type="evidence" value="ECO:0007669"/>
    <property type="project" value="UniProtKB-EC"/>
</dbReference>
<evidence type="ECO:0000256" key="1">
    <source>
        <dbReference type="ARBA" id="ARBA00004127"/>
    </source>
</evidence>
<proteinExistence type="inferred from homology"/>
<evidence type="ECO:0000313" key="13">
    <source>
        <dbReference type="EMBL" id="EPY21194.1"/>
    </source>
</evidence>
<keyword evidence="8 10" id="KW-0012">Acyltransferase</keyword>
<reference evidence="14 15" key="1">
    <citation type="journal article" date="2013" name="PLoS ONE">
        <title>Predicting the Proteins of Angomonas deanei, Strigomonas culicis and Their Respective Endosymbionts Reveals New Aspects of the Trypanosomatidae Family.</title>
        <authorList>
            <person name="Motta M.C."/>
            <person name="Martins A.C."/>
            <person name="de Souza S.S."/>
            <person name="Catta-Preta C.M."/>
            <person name="Silva R."/>
            <person name="Klein C.C."/>
            <person name="de Almeida L.G."/>
            <person name="de Lima Cunha O."/>
            <person name="Ciapina L.P."/>
            <person name="Brocchi M."/>
            <person name="Colabardini A.C."/>
            <person name="de Araujo Lima B."/>
            <person name="Machado C.R."/>
            <person name="de Almeida Soares C.M."/>
            <person name="Probst C.M."/>
            <person name="de Menezes C.B."/>
            <person name="Thompson C.E."/>
            <person name="Bartholomeu D.C."/>
            <person name="Gradia D.F."/>
            <person name="Pavoni D.P."/>
            <person name="Grisard E.C."/>
            <person name="Fantinatti-Garboggini F."/>
            <person name="Marchini F.K."/>
            <person name="Rodrigues-Luiz G.F."/>
            <person name="Wagner G."/>
            <person name="Goldman G.H."/>
            <person name="Fietto J.L."/>
            <person name="Elias M.C."/>
            <person name="Goldman M.H."/>
            <person name="Sagot M.F."/>
            <person name="Pereira M."/>
            <person name="Stoco P.H."/>
            <person name="de Mendonca-Neto R.P."/>
            <person name="Teixeira S.M."/>
            <person name="Maciel T.E."/>
            <person name="de Oliveira Mendes T.A."/>
            <person name="Urmenyi T.P."/>
            <person name="de Souza W."/>
            <person name="Schenkman S."/>
            <person name="de Vasconcelos A.T."/>
        </authorList>
    </citation>
    <scope>NUCLEOTIDE SEQUENCE [LARGE SCALE GENOMIC DNA]</scope>
</reference>
<comment type="similarity">
    <text evidence="10">Belongs to the DHHC palmitoyltransferase family.</text>
</comment>
<feature type="domain" description="Palmitoyltransferase DHHC" evidence="12">
    <location>
        <begin position="292"/>
        <end position="413"/>
    </location>
</feature>
<gene>
    <name evidence="14" type="ORF">STCU_01281</name>
    <name evidence="13" type="ORF">STCU_08658</name>
</gene>
<dbReference type="InterPro" id="IPR001594">
    <property type="entry name" value="Palmitoyltrfase_DHHC"/>
</dbReference>
<keyword evidence="3 10" id="KW-0812">Transmembrane</keyword>
<keyword evidence="15" id="KW-1185">Reference proteome</keyword>
<feature type="transmembrane region" description="Helical" evidence="10">
    <location>
        <begin position="374"/>
        <end position="396"/>
    </location>
</feature>
<dbReference type="EC" id="2.3.1.225" evidence="10"/>
<keyword evidence="4 10" id="KW-1133">Transmembrane helix</keyword>
<feature type="transmembrane region" description="Helical" evidence="10">
    <location>
        <begin position="231"/>
        <end position="250"/>
    </location>
</feature>
<dbReference type="OrthoDB" id="4096362at2759"/>
<dbReference type="AlphaFoldDB" id="S9V225"/>
<evidence type="ECO:0000313" key="14">
    <source>
        <dbReference type="EMBL" id="EPY35038.1"/>
    </source>
</evidence>
<keyword evidence="7" id="KW-0449">Lipoprotein</keyword>
<keyword evidence="5 10" id="KW-0472">Membrane</keyword>
<accession>S9V225</accession>
<dbReference type="PANTHER" id="PTHR22883:SF43">
    <property type="entry name" value="PALMITOYLTRANSFERASE APP"/>
    <property type="match status" value="1"/>
</dbReference>
<evidence type="ECO:0000313" key="15">
    <source>
        <dbReference type="Proteomes" id="UP000015354"/>
    </source>
</evidence>
<feature type="chain" id="PRO_5007727326" description="Palmitoyltransferase" evidence="11">
    <location>
        <begin position="27"/>
        <end position="471"/>
    </location>
</feature>
<dbReference type="Pfam" id="PF01529">
    <property type="entry name" value="DHHC"/>
    <property type="match status" value="1"/>
</dbReference>
<evidence type="ECO:0000256" key="6">
    <source>
        <dbReference type="ARBA" id="ARBA00023139"/>
    </source>
</evidence>